<feature type="transmembrane region" description="Helical" evidence="1">
    <location>
        <begin position="64"/>
        <end position="81"/>
    </location>
</feature>
<comment type="caution">
    <text evidence="2">The sequence shown here is derived from an EMBL/GenBank/DDBJ whole genome shotgun (WGS) entry which is preliminary data.</text>
</comment>
<gene>
    <name evidence="2" type="ORF">CLV33_103292</name>
</gene>
<feature type="transmembrane region" description="Helical" evidence="1">
    <location>
        <begin position="38"/>
        <end position="57"/>
    </location>
</feature>
<keyword evidence="1" id="KW-0472">Membrane</keyword>
<feature type="transmembrane region" description="Helical" evidence="1">
    <location>
        <begin position="116"/>
        <end position="138"/>
    </location>
</feature>
<protein>
    <recommendedName>
        <fullName evidence="4">Oligosaccharide repeat unit polymerase Wzy</fullName>
    </recommendedName>
</protein>
<proteinExistence type="predicted"/>
<evidence type="ECO:0000313" key="3">
    <source>
        <dbReference type="Proteomes" id="UP000251545"/>
    </source>
</evidence>
<feature type="transmembrane region" description="Helical" evidence="1">
    <location>
        <begin position="87"/>
        <end position="104"/>
    </location>
</feature>
<dbReference type="Proteomes" id="UP000251545">
    <property type="component" value="Unassembled WGS sequence"/>
</dbReference>
<sequence>MLVLKKNNIFKRVLIVTILSLSFTSLNAFNLGGISFSFFLLCSTIFIGLISVFEFKMPALKDELVILISFYIILSALLNLSTFKATSVIYSFLFLFLFLYITHYSKKHLSVDNFIWILKFILIAFFIILLISQIAVLFDLHNLEGPKGYFQSTGQLGIQYNNITGVYRFHSLSTEPSYAAIIVLISFAVLSGLVDEKKKLVVYGAILLYMLFSFKSAIGFIILVFWIFAQFKIKRKYFIISGSIVLIGILLFFFTNVGGKSVERIREVVFLLFSDSSNFIKNLNLIDSSAYARIGPTFTYIKEMDLLNYHTYFGFGAASSEPYFSKIIYPEAWNKHMVFRPPFIPGFLYDYGFIGAFLVFAFIWKHIKKQNIFFKVVFLLIIINSNFNTQLFWFAIIFIYLYNFYKPKTKGLINQE</sequence>
<feature type="transmembrane region" description="Helical" evidence="1">
    <location>
        <begin position="177"/>
        <end position="194"/>
    </location>
</feature>
<evidence type="ECO:0000313" key="2">
    <source>
        <dbReference type="EMBL" id="PQV49654.1"/>
    </source>
</evidence>
<dbReference type="EMBL" id="PVEO01000003">
    <property type="protein sequence ID" value="PQV49654.1"/>
    <property type="molecule type" value="Genomic_DNA"/>
</dbReference>
<feature type="transmembrane region" description="Helical" evidence="1">
    <location>
        <begin position="206"/>
        <end position="231"/>
    </location>
</feature>
<dbReference type="AlphaFoldDB" id="A0A362X146"/>
<feature type="transmembrane region" description="Helical" evidence="1">
    <location>
        <begin position="237"/>
        <end position="257"/>
    </location>
</feature>
<evidence type="ECO:0000256" key="1">
    <source>
        <dbReference type="SAM" id="Phobius"/>
    </source>
</evidence>
<feature type="transmembrane region" description="Helical" evidence="1">
    <location>
        <begin position="376"/>
        <end position="402"/>
    </location>
</feature>
<evidence type="ECO:0008006" key="4">
    <source>
        <dbReference type="Google" id="ProtNLM"/>
    </source>
</evidence>
<reference evidence="2 3" key="1">
    <citation type="submission" date="2018-02" db="EMBL/GenBank/DDBJ databases">
        <title>Genomic Encyclopedia of Archaeal and Bacterial Type Strains, Phase II (KMG-II): from individual species to whole genera.</title>
        <authorList>
            <person name="Goeker M."/>
        </authorList>
    </citation>
    <scope>NUCLEOTIDE SEQUENCE [LARGE SCALE GENOMIC DNA]</scope>
    <source>
        <strain evidence="2 3">DSM 21165</strain>
    </source>
</reference>
<accession>A0A362X146</accession>
<organism evidence="2 3">
    <name type="scientific">Jejuia pallidilutea</name>
    <dbReference type="NCBI Taxonomy" id="504487"/>
    <lineage>
        <taxon>Bacteria</taxon>
        <taxon>Pseudomonadati</taxon>
        <taxon>Bacteroidota</taxon>
        <taxon>Flavobacteriia</taxon>
        <taxon>Flavobacteriales</taxon>
        <taxon>Flavobacteriaceae</taxon>
        <taxon>Jejuia</taxon>
    </lineage>
</organism>
<keyword evidence="1" id="KW-0812">Transmembrane</keyword>
<keyword evidence="1" id="KW-1133">Transmembrane helix</keyword>
<name>A0A362X146_9FLAO</name>
<feature type="transmembrane region" description="Helical" evidence="1">
    <location>
        <begin position="343"/>
        <end position="364"/>
    </location>
</feature>